<evidence type="ECO:0000256" key="1">
    <source>
        <dbReference type="ARBA" id="ARBA00000612"/>
    </source>
</evidence>
<protein>
    <recommendedName>
        <fullName evidence="6">Extracellular small neutral protease</fullName>
        <ecNumber evidence="5">3.4.24.77</ecNumber>
    </recommendedName>
    <alternativeName>
        <fullName evidence="14">Snapalysin</fullName>
    </alternativeName>
</protein>
<evidence type="ECO:0000256" key="3">
    <source>
        <dbReference type="ARBA" id="ARBA00004613"/>
    </source>
</evidence>
<evidence type="ECO:0000256" key="6">
    <source>
        <dbReference type="ARBA" id="ARBA00019129"/>
    </source>
</evidence>
<comment type="catalytic activity">
    <reaction evidence="1">
        <text>Hydrolyzes proteins with a preference for Tyr or Phe in the P1' position. Has no action on amino-acid p-nitroanilides.</text>
        <dbReference type="EC" id="3.4.24.77"/>
    </reaction>
</comment>
<evidence type="ECO:0000256" key="14">
    <source>
        <dbReference type="ARBA" id="ARBA00029927"/>
    </source>
</evidence>
<dbReference type="SUPFAM" id="SSF55486">
    <property type="entry name" value="Metalloproteases ('zincins'), catalytic domain"/>
    <property type="match status" value="1"/>
</dbReference>
<evidence type="ECO:0000256" key="2">
    <source>
        <dbReference type="ARBA" id="ARBA00001947"/>
    </source>
</evidence>
<evidence type="ECO:0000256" key="8">
    <source>
        <dbReference type="ARBA" id="ARBA00022670"/>
    </source>
</evidence>
<dbReference type="EC" id="3.4.24.77" evidence="5"/>
<name>A0A1E7L0M2_9ACTN</name>
<dbReference type="InterPro" id="IPR024079">
    <property type="entry name" value="MetalloPept_cat_dom_sf"/>
</dbReference>
<accession>A0A1E7L0M2</accession>
<evidence type="ECO:0000256" key="10">
    <source>
        <dbReference type="ARBA" id="ARBA00022801"/>
    </source>
</evidence>
<dbReference type="GO" id="GO:0006508">
    <property type="term" value="P:proteolysis"/>
    <property type="evidence" value="ECO:0007669"/>
    <property type="project" value="UniProtKB-KW"/>
</dbReference>
<evidence type="ECO:0000256" key="7">
    <source>
        <dbReference type="ARBA" id="ARBA00022525"/>
    </source>
</evidence>
<gene>
    <name evidence="15" type="ORF">AN218_20820</name>
</gene>
<evidence type="ECO:0000313" key="16">
    <source>
        <dbReference type="Proteomes" id="UP000176005"/>
    </source>
</evidence>
<evidence type="ECO:0000256" key="4">
    <source>
        <dbReference type="ARBA" id="ARBA00006571"/>
    </source>
</evidence>
<keyword evidence="10" id="KW-0378">Hydrolase</keyword>
<evidence type="ECO:0000256" key="5">
    <source>
        <dbReference type="ARBA" id="ARBA00012325"/>
    </source>
</evidence>
<keyword evidence="8" id="KW-0645">Protease</keyword>
<comment type="subcellular location">
    <subcellularLocation>
        <location evidence="3">Secreted</location>
    </subcellularLocation>
</comment>
<dbReference type="InterPro" id="IPR000013">
    <property type="entry name" value="Peptidase_M7"/>
</dbReference>
<comment type="caution">
    <text evidence="15">The sequence shown here is derived from an EMBL/GenBank/DDBJ whole genome shotgun (WGS) entry which is preliminary data.</text>
</comment>
<keyword evidence="13" id="KW-1015">Disulfide bond</keyword>
<dbReference type="GO" id="GO:0008270">
    <property type="term" value="F:zinc ion binding"/>
    <property type="evidence" value="ECO:0007669"/>
    <property type="project" value="InterPro"/>
</dbReference>
<keyword evidence="11" id="KW-0862">Zinc</keyword>
<evidence type="ECO:0000256" key="12">
    <source>
        <dbReference type="ARBA" id="ARBA00023049"/>
    </source>
</evidence>
<comment type="similarity">
    <text evidence="4">Belongs to the peptidase M7 family.</text>
</comment>
<organism evidence="15 16">
    <name type="scientific">Streptomyces nanshensis</name>
    <dbReference type="NCBI Taxonomy" id="518642"/>
    <lineage>
        <taxon>Bacteria</taxon>
        <taxon>Bacillati</taxon>
        <taxon>Actinomycetota</taxon>
        <taxon>Actinomycetes</taxon>
        <taxon>Kitasatosporales</taxon>
        <taxon>Streptomycetaceae</taxon>
        <taxon>Streptomyces</taxon>
    </lineage>
</organism>
<dbReference type="GO" id="GO:0005576">
    <property type="term" value="C:extracellular region"/>
    <property type="evidence" value="ECO:0007669"/>
    <property type="project" value="UniProtKB-SubCell"/>
</dbReference>
<dbReference type="AlphaFoldDB" id="A0A1E7L0M2"/>
<keyword evidence="9" id="KW-0479">Metal-binding</keyword>
<keyword evidence="12" id="KW-0482">Metalloprotease</keyword>
<comment type="cofactor">
    <cofactor evidence="2">
        <name>Zn(2+)</name>
        <dbReference type="ChEBI" id="CHEBI:29105"/>
    </cofactor>
</comment>
<dbReference type="PRINTS" id="PR00787">
    <property type="entry name" value="NEUTRALPTASE"/>
</dbReference>
<evidence type="ECO:0000256" key="9">
    <source>
        <dbReference type="ARBA" id="ARBA00022723"/>
    </source>
</evidence>
<evidence type="ECO:0000256" key="13">
    <source>
        <dbReference type="ARBA" id="ARBA00023157"/>
    </source>
</evidence>
<dbReference type="Gene3D" id="3.40.390.10">
    <property type="entry name" value="Collagenase (Catalytic Domain)"/>
    <property type="match status" value="1"/>
</dbReference>
<evidence type="ECO:0000256" key="11">
    <source>
        <dbReference type="ARBA" id="ARBA00022833"/>
    </source>
</evidence>
<dbReference type="GO" id="GO:0004222">
    <property type="term" value="F:metalloendopeptidase activity"/>
    <property type="evidence" value="ECO:0007669"/>
    <property type="project" value="InterPro"/>
</dbReference>
<keyword evidence="7" id="KW-0964">Secreted</keyword>
<reference evidence="15 16" key="1">
    <citation type="journal article" date="2016" name="Front. Microbiol.">
        <title>Comparative Genomics Analysis of Streptomyces Species Reveals Their Adaptation to the Marine Environment and Their Diversity at the Genomic Level.</title>
        <authorList>
            <person name="Tian X."/>
            <person name="Zhang Z."/>
            <person name="Yang T."/>
            <person name="Chen M."/>
            <person name="Li J."/>
            <person name="Chen F."/>
            <person name="Yang J."/>
            <person name="Li W."/>
            <person name="Zhang B."/>
            <person name="Zhang Z."/>
            <person name="Wu J."/>
            <person name="Zhang C."/>
            <person name="Long L."/>
            <person name="Xiao J."/>
        </authorList>
    </citation>
    <scope>NUCLEOTIDE SEQUENCE [LARGE SCALE GENOMIC DNA]</scope>
    <source>
        <strain evidence="15 16">SCSIO 10429</strain>
    </source>
</reference>
<proteinExistence type="inferred from homology"/>
<dbReference type="EMBL" id="LJGW01000349">
    <property type="protein sequence ID" value="OEV09724.1"/>
    <property type="molecule type" value="Genomic_DNA"/>
</dbReference>
<dbReference type="Pfam" id="PF02031">
    <property type="entry name" value="Peptidase_M7"/>
    <property type="match status" value="1"/>
</dbReference>
<keyword evidence="16" id="KW-1185">Reference proteome</keyword>
<sequence length="157" mass="16332">MTGTVPRRGDGRGTRTDPVRITYDAQGAAGFARAVRAGAAAWDERVPEIELRPAREGTEPDVRIVAAKGWPSAAPEGSSPGKGTVVIGRRALAQGYDAIRIVSHELGHLLGLEDDQPGPCSSVMSGKSAGTACTDATPSAAEVREVRRNFRAAAEVG</sequence>
<dbReference type="Proteomes" id="UP000176005">
    <property type="component" value="Unassembled WGS sequence"/>
</dbReference>
<evidence type="ECO:0000313" key="15">
    <source>
        <dbReference type="EMBL" id="OEV09724.1"/>
    </source>
</evidence>